<organism evidence="2 3">
    <name type="scientific">Mycena alexandri</name>
    <dbReference type="NCBI Taxonomy" id="1745969"/>
    <lineage>
        <taxon>Eukaryota</taxon>
        <taxon>Fungi</taxon>
        <taxon>Dikarya</taxon>
        <taxon>Basidiomycota</taxon>
        <taxon>Agaricomycotina</taxon>
        <taxon>Agaricomycetes</taxon>
        <taxon>Agaricomycetidae</taxon>
        <taxon>Agaricales</taxon>
        <taxon>Marasmiineae</taxon>
        <taxon>Mycenaceae</taxon>
        <taxon>Mycena</taxon>
    </lineage>
</organism>
<feature type="region of interest" description="Disordered" evidence="1">
    <location>
        <begin position="177"/>
        <end position="204"/>
    </location>
</feature>
<keyword evidence="3" id="KW-1185">Reference proteome</keyword>
<dbReference type="Proteomes" id="UP001218188">
    <property type="component" value="Unassembled WGS sequence"/>
</dbReference>
<name>A0AAD6SAT5_9AGAR</name>
<evidence type="ECO:0000256" key="1">
    <source>
        <dbReference type="SAM" id="MobiDB-lite"/>
    </source>
</evidence>
<reference evidence="2" key="1">
    <citation type="submission" date="2023-03" db="EMBL/GenBank/DDBJ databases">
        <title>Massive genome expansion in bonnet fungi (Mycena s.s.) driven by repeated elements and novel gene families across ecological guilds.</title>
        <authorList>
            <consortium name="Lawrence Berkeley National Laboratory"/>
            <person name="Harder C.B."/>
            <person name="Miyauchi S."/>
            <person name="Viragh M."/>
            <person name="Kuo A."/>
            <person name="Thoen E."/>
            <person name="Andreopoulos B."/>
            <person name="Lu D."/>
            <person name="Skrede I."/>
            <person name="Drula E."/>
            <person name="Henrissat B."/>
            <person name="Morin E."/>
            <person name="Kohler A."/>
            <person name="Barry K."/>
            <person name="LaButti K."/>
            <person name="Morin E."/>
            <person name="Salamov A."/>
            <person name="Lipzen A."/>
            <person name="Mereny Z."/>
            <person name="Hegedus B."/>
            <person name="Baldrian P."/>
            <person name="Stursova M."/>
            <person name="Weitz H."/>
            <person name="Taylor A."/>
            <person name="Grigoriev I.V."/>
            <person name="Nagy L.G."/>
            <person name="Martin F."/>
            <person name="Kauserud H."/>
        </authorList>
    </citation>
    <scope>NUCLEOTIDE SEQUENCE</scope>
    <source>
        <strain evidence="2">CBHHK200</strain>
    </source>
</reference>
<proteinExistence type="predicted"/>
<evidence type="ECO:0000313" key="2">
    <source>
        <dbReference type="EMBL" id="KAJ7022870.1"/>
    </source>
</evidence>
<evidence type="ECO:0000313" key="3">
    <source>
        <dbReference type="Proteomes" id="UP001218188"/>
    </source>
</evidence>
<comment type="caution">
    <text evidence="2">The sequence shown here is derived from an EMBL/GenBank/DDBJ whole genome shotgun (WGS) entry which is preliminary data.</text>
</comment>
<dbReference type="InterPro" id="IPR011989">
    <property type="entry name" value="ARM-like"/>
</dbReference>
<gene>
    <name evidence="2" type="ORF">C8F04DRAFT_1240531</name>
</gene>
<protein>
    <submittedName>
        <fullName evidence="2">Uncharacterized protein</fullName>
    </submittedName>
</protein>
<dbReference type="AlphaFoldDB" id="A0AAD6SAT5"/>
<dbReference type="Gene3D" id="1.25.10.10">
    <property type="entry name" value="Leucine-rich Repeat Variant"/>
    <property type="match status" value="1"/>
</dbReference>
<sequence length="322" mass="36671">MPPQCDSYLRLIKESLVAEESYADVDTSIEVIMVNADEDKMYAAMGVAKTIGTVQEVIIPVITFTFKHKILDLFDNMYELVDSLTFKLRAISPNLWPVFELTYNLFKSDAVDFLEEMCTFFQIHVDQPPGDVLIFLPGQEDIESLEKAIQLFAHQLPPGPRRGAHRAHVRGALRRAAAPHLRPDSAQNAQVHPRDEYCGDRSSTQEEHRSRTFRFVKTFRRLPLRVVVVHLVRCELHRFIFSMHSSERVYLTHHVPGNVPDSHPLTEARAVRGEDRGSVVYRAGLQDVLEPGSLSIDEGEGRITFMLRSHTRCLSNVVILEI</sequence>
<feature type="compositionally biased region" description="Basic and acidic residues" evidence="1">
    <location>
        <begin position="192"/>
        <end position="204"/>
    </location>
</feature>
<accession>A0AAD6SAT5</accession>
<dbReference type="EMBL" id="JARJCM010000200">
    <property type="protein sequence ID" value="KAJ7022870.1"/>
    <property type="molecule type" value="Genomic_DNA"/>
</dbReference>